<dbReference type="PANTHER" id="PTHR43386:SF1">
    <property type="entry name" value="D,D-DIPEPTIDE TRANSPORT SYSTEM PERMEASE PROTEIN DDPC-RELATED"/>
    <property type="match status" value="1"/>
</dbReference>
<dbReference type="RefSeq" id="WP_342806620.1">
    <property type="nucleotide sequence ID" value="NZ_JAOPJZ010000002.1"/>
</dbReference>
<comment type="similarity">
    <text evidence="7">Belongs to the binding-protein-dependent transport system permease family.</text>
</comment>
<sequence>MTNADGPPKAPPTPPTTEEKAAFEEIEWEHVSPADRTGGPERTVFAFGLVLLAAVYLYHRSTGELYLVLSWAVGPEDWLLLLAVVVGVAFGLVPRVGKRGRREVKRVAQRLRGRWLTLVSLGVLAGVLAIALYAVLSGLQPRLTMETGNPGPDRFQPPVGFDGPYMSTRTDCVGTVTGEAVGERRCHGTWTYPLGTDRWGYKMTDLLIIGSRPVLYATVVTIGVIVPLATLVGVVAGYYGGLLDDLLMSYVDVQLSVPAIVLYLIAYLFVGNSMFVLLVAFGLLSWGGIARIVRSETLQRREEGYVRSARVIGASNPYILRRHVLPNITNSIVPATFHLIAVLVLTEAALSFLGFHVSFQSWGMTIAEGLFRDHPLEVWWNSTTPALVLMATVAAFKLAGDGLRDVLDPRGDHE</sequence>
<dbReference type="Gene3D" id="1.10.3720.10">
    <property type="entry name" value="MetI-like"/>
    <property type="match status" value="1"/>
</dbReference>
<keyword evidence="6 7" id="KW-0472">Membrane</keyword>
<dbReference type="AlphaFoldDB" id="A0AAP2Z6J6"/>
<dbReference type="PANTHER" id="PTHR43386">
    <property type="entry name" value="OLIGOPEPTIDE TRANSPORT SYSTEM PERMEASE PROTEIN APPC"/>
    <property type="match status" value="1"/>
</dbReference>
<accession>A0AAP2Z6J6</accession>
<dbReference type="SUPFAM" id="SSF161098">
    <property type="entry name" value="MetI-like"/>
    <property type="match status" value="1"/>
</dbReference>
<dbReference type="Pfam" id="PF00528">
    <property type="entry name" value="BPD_transp_1"/>
    <property type="match status" value="1"/>
</dbReference>
<keyword evidence="11" id="KW-1185">Reference proteome</keyword>
<feature type="transmembrane region" description="Helical" evidence="7">
    <location>
        <begin position="379"/>
        <end position="400"/>
    </location>
</feature>
<name>A0AAP2Z6J6_9EURY</name>
<feature type="transmembrane region" description="Helical" evidence="7">
    <location>
        <begin position="42"/>
        <end position="58"/>
    </location>
</feature>
<evidence type="ECO:0000256" key="4">
    <source>
        <dbReference type="ARBA" id="ARBA00022692"/>
    </source>
</evidence>
<evidence type="ECO:0000256" key="8">
    <source>
        <dbReference type="SAM" id="MobiDB-lite"/>
    </source>
</evidence>
<reference evidence="10 11" key="1">
    <citation type="submission" date="2022-09" db="EMBL/GenBank/DDBJ databases">
        <title>Enrichment on poylsaccharides allowed isolation of novel metabolic and taxonomic groups of Haloarchaea.</title>
        <authorList>
            <person name="Sorokin D.Y."/>
            <person name="Elcheninov A.G."/>
            <person name="Khizhniak T.V."/>
            <person name="Kolganova T.V."/>
            <person name="Kublanov I.V."/>
        </authorList>
    </citation>
    <scope>NUCLEOTIDE SEQUENCE [LARGE SCALE GENOMIC DNA]</scope>
    <source>
        <strain evidence="10 11">AArc-curdl1</strain>
    </source>
</reference>
<protein>
    <submittedName>
        <fullName evidence="10">ABC transporter permease</fullName>
    </submittedName>
</protein>
<dbReference type="CDD" id="cd06261">
    <property type="entry name" value="TM_PBP2"/>
    <property type="match status" value="1"/>
</dbReference>
<dbReference type="GO" id="GO:0005886">
    <property type="term" value="C:plasma membrane"/>
    <property type="evidence" value="ECO:0007669"/>
    <property type="project" value="UniProtKB-SubCell"/>
</dbReference>
<feature type="transmembrane region" description="Helical" evidence="7">
    <location>
        <begin position="115"/>
        <end position="136"/>
    </location>
</feature>
<dbReference type="InterPro" id="IPR035906">
    <property type="entry name" value="MetI-like_sf"/>
</dbReference>
<evidence type="ECO:0000256" key="1">
    <source>
        <dbReference type="ARBA" id="ARBA00004651"/>
    </source>
</evidence>
<evidence type="ECO:0000256" key="7">
    <source>
        <dbReference type="RuleBase" id="RU363032"/>
    </source>
</evidence>
<evidence type="ECO:0000256" key="2">
    <source>
        <dbReference type="ARBA" id="ARBA00022448"/>
    </source>
</evidence>
<feature type="transmembrane region" description="Helical" evidence="7">
    <location>
        <begin position="78"/>
        <end position="94"/>
    </location>
</feature>
<evidence type="ECO:0000256" key="3">
    <source>
        <dbReference type="ARBA" id="ARBA00022475"/>
    </source>
</evidence>
<dbReference type="InterPro" id="IPR050366">
    <property type="entry name" value="BP-dependent_transpt_permease"/>
</dbReference>
<feature type="domain" description="ABC transmembrane type-1" evidence="9">
    <location>
        <begin position="215"/>
        <end position="400"/>
    </location>
</feature>
<proteinExistence type="inferred from homology"/>
<dbReference type="InterPro" id="IPR000515">
    <property type="entry name" value="MetI-like"/>
</dbReference>
<keyword evidence="2 7" id="KW-0813">Transport</keyword>
<dbReference type="EMBL" id="JAOPJZ010000002">
    <property type="protein sequence ID" value="MCU4751143.1"/>
    <property type="molecule type" value="Genomic_DNA"/>
</dbReference>
<evidence type="ECO:0000256" key="5">
    <source>
        <dbReference type="ARBA" id="ARBA00022989"/>
    </source>
</evidence>
<gene>
    <name evidence="10" type="ORF">OB919_03965</name>
</gene>
<feature type="transmembrane region" description="Helical" evidence="7">
    <location>
        <begin position="337"/>
        <end position="359"/>
    </location>
</feature>
<organism evidence="10 11">
    <name type="scientific">Natronosalvus hydrolyticus</name>
    <dbReference type="NCBI Taxonomy" id="2979988"/>
    <lineage>
        <taxon>Archaea</taxon>
        <taxon>Methanobacteriati</taxon>
        <taxon>Methanobacteriota</taxon>
        <taxon>Stenosarchaea group</taxon>
        <taxon>Halobacteria</taxon>
        <taxon>Halobacteriales</taxon>
        <taxon>Natrialbaceae</taxon>
        <taxon>Natronosalvus</taxon>
    </lineage>
</organism>
<evidence type="ECO:0000313" key="10">
    <source>
        <dbReference type="EMBL" id="MCU4751143.1"/>
    </source>
</evidence>
<dbReference type="PROSITE" id="PS50928">
    <property type="entry name" value="ABC_TM1"/>
    <property type="match status" value="1"/>
</dbReference>
<evidence type="ECO:0000259" key="9">
    <source>
        <dbReference type="PROSITE" id="PS50928"/>
    </source>
</evidence>
<keyword evidence="4 7" id="KW-0812">Transmembrane</keyword>
<dbReference type="Proteomes" id="UP001321047">
    <property type="component" value="Unassembled WGS sequence"/>
</dbReference>
<evidence type="ECO:0000313" key="11">
    <source>
        <dbReference type="Proteomes" id="UP001321047"/>
    </source>
</evidence>
<keyword evidence="3" id="KW-1003">Cell membrane</keyword>
<comment type="subcellular location">
    <subcellularLocation>
        <location evidence="1 7">Cell membrane</location>
        <topology evidence="1 7">Multi-pass membrane protein</topology>
    </subcellularLocation>
</comment>
<feature type="transmembrane region" description="Helical" evidence="7">
    <location>
        <begin position="214"/>
        <end position="239"/>
    </location>
</feature>
<feature type="region of interest" description="Disordered" evidence="8">
    <location>
        <begin position="1"/>
        <end position="20"/>
    </location>
</feature>
<dbReference type="GO" id="GO:0055085">
    <property type="term" value="P:transmembrane transport"/>
    <property type="evidence" value="ECO:0007669"/>
    <property type="project" value="InterPro"/>
</dbReference>
<evidence type="ECO:0000256" key="6">
    <source>
        <dbReference type="ARBA" id="ARBA00023136"/>
    </source>
</evidence>
<comment type="caution">
    <text evidence="10">The sequence shown here is derived from an EMBL/GenBank/DDBJ whole genome shotgun (WGS) entry which is preliminary data.</text>
</comment>
<keyword evidence="5 7" id="KW-1133">Transmembrane helix</keyword>